<dbReference type="Pfam" id="PF08666">
    <property type="entry name" value="SAF"/>
    <property type="match status" value="1"/>
</dbReference>
<evidence type="ECO:0000259" key="1">
    <source>
        <dbReference type="PROSITE" id="PS50844"/>
    </source>
</evidence>
<dbReference type="EMBL" id="SNYF01000005">
    <property type="protein sequence ID" value="TDQ19626.1"/>
    <property type="molecule type" value="Genomic_DNA"/>
</dbReference>
<gene>
    <name evidence="2" type="ORF">DFQ04_1450</name>
</gene>
<dbReference type="GO" id="GO:0016051">
    <property type="term" value="P:carbohydrate biosynthetic process"/>
    <property type="evidence" value="ECO:0007669"/>
    <property type="project" value="InterPro"/>
</dbReference>
<dbReference type="InterPro" id="IPR013132">
    <property type="entry name" value="PseI/NeuA/B-like_N"/>
</dbReference>
<dbReference type="GO" id="GO:0047444">
    <property type="term" value="F:N-acylneuraminate-9-phosphate synthase activity"/>
    <property type="evidence" value="ECO:0007669"/>
    <property type="project" value="TreeGrafter"/>
</dbReference>
<dbReference type="InterPro" id="IPR013974">
    <property type="entry name" value="SAF"/>
</dbReference>
<name>A0A4R6TA41_9BACT</name>
<protein>
    <submittedName>
        <fullName evidence="2">N-acetylneuraminate synthase</fullName>
    </submittedName>
</protein>
<dbReference type="CDD" id="cd11615">
    <property type="entry name" value="SAF_NeuB_like"/>
    <property type="match status" value="1"/>
</dbReference>
<organism evidence="2 3">
    <name type="scientific">Algoriphagus boseongensis</name>
    <dbReference type="NCBI Taxonomy" id="1442587"/>
    <lineage>
        <taxon>Bacteria</taxon>
        <taxon>Pseudomonadati</taxon>
        <taxon>Bacteroidota</taxon>
        <taxon>Cytophagia</taxon>
        <taxon>Cytophagales</taxon>
        <taxon>Cyclobacteriaceae</taxon>
        <taxon>Algoriphagus</taxon>
    </lineage>
</organism>
<evidence type="ECO:0000313" key="3">
    <source>
        <dbReference type="Proteomes" id="UP000294535"/>
    </source>
</evidence>
<comment type="caution">
    <text evidence="2">The sequence shown here is derived from an EMBL/GenBank/DDBJ whole genome shotgun (WGS) entry which is preliminary data.</text>
</comment>
<dbReference type="PANTHER" id="PTHR42966:SF1">
    <property type="entry name" value="SIALIC ACID SYNTHASE"/>
    <property type="match status" value="1"/>
</dbReference>
<dbReference type="InterPro" id="IPR013785">
    <property type="entry name" value="Aldolase_TIM"/>
</dbReference>
<evidence type="ECO:0000313" key="2">
    <source>
        <dbReference type="EMBL" id="TDQ19626.1"/>
    </source>
</evidence>
<dbReference type="InterPro" id="IPR057736">
    <property type="entry name" value="SAF_PseI/NeuA/NeuB"/>
</dbReference>
<dbReference type="InterPro" id="IPR036732">
    <property type="entry name" value="AFP_Neu5c_C_sf"/>
</dbReference>
<dbReference type="SMART" id="SM00858">
    <property type="entry name" value="SAF"/>
    <property type="match status" value="1"/>
</dbReference>
<dbReference type="InterPro" id="IPR051690">
    <property type="entry name" value="PseI-like"/>
</dbReference>
<dbReference type="SUPFAM" id="SSF51569">
    <property type="entry name" value="Aldolase"/>
    <property type="match status" value="1"/>
</dbReference>
<dbReference type="AlphaFoldDB" id="A0A4R6TA41"/>
<dbReference type="Proteomes" id="UP000294535">
    <property type="component" value="Unassembled WGS sequence"/>
</dbReference>
<dbReference type="PANTHER" id="PTHR42966">
    <property type="entry name" value="N-ACETYLNEURAMINATE SYNTHASE"/>
    <property type="match status" value="1"/>
</dbReference>
<feature type="domain" description="AFP-like" evidence="1">
    <location>
        <begin position="273"/>
        <end position="332"/>
    </location>
</feature>
<dbReference type="Pfam" id="PF03102">
    <property type="entry name" value="NeuB"/>
    <property type="match status" value="1"/>
</dbReference>
<dbReference type="OrthoDB" id="9814210at2"/>
<dbReference type="SUPFAM" id="SSF51269">
    <property type="entry name" value="AFP III-like domain"/>
    <property type="match status" value="1"/>
</dbReference>
<dbReference type="Gene3D" id="3.90.1210.10">
    <property type="entry name" value="Antifreeze-like/N-acetylneuraminic acid synthase C-terminal domain"/>
    <property type="match status" value="1"/>
</dbReference>
<accession>A0A4R6TA41</accession>
<dbReference type="InterPro" id="IPR006190">
    <property type="entry name" value="SAF_AFP_Neu5Ac"/>
</dbReference>
<keyword evidence="3" id="KW-1185">Reference proteome</keyword>
<proteinExistence type="predicted"/>
<reference evidence="2 3" key="1">
    <citation type="submission" date="2019-03" db="EMBL/GenBank/DDBJ databases">
        <title>Genomic Encyclopedia of Type Strains, Phase III (KMG-III): the genomes of soil and plant-associated and newly described type strains.</title>
        <authorList>
            <person name="Whitman W."/>
        </authorList>
    </citation>
    <scope>NUCLEOTIDE SEQUENCE [LARGE SCALE GENOMIC DNA]</scope>
    <source>
        <strain evidence="2 3">CECT 8446</strain>
    </source>
</reference>
<dbReference type="RefSeq" id="WP_133554106.1">
    <property type="nucleotide sequence ID" value="NZ_SNYF01000005.1"/>
</dbReference>
<dbReference type="PROSITE" id="PS50844">
    <property type="entry name" value="AFP_LIKE"/>
    <property type="match status" value="1"/>
</dbReference>
<sequence length="332" mass="37674">MIIAELAQAHDGSLGTAHAYIDALAETGVDAVKFQTHIALAESSVYEPFRVKFSKQDATRFDYWKRMEFSLYQWKELKAHCDEKGLEFISSPFSNLAVDWLEEIDVKRYKIGSGEVSNWLMLEKIAKTGKPIILSSGMSSWEEIDSTVNFIKGYGNELSILQCTTAYPTRPEQWGLNVIVELKNRYQIPVGFSDHSGDIFACLAAATLGAELFEFHVVFDKRQFGPDTPASITIDQTREMVKGIRQIQTSLTHPIYKDRIESFQELKKIFEKSLAINRPLKKGEILTSACLEAKKPKGYGIPAKDFELVLGKKLSRDLNQWDFLNWDDLEQG</sequence>
<dbReference type="Gene3D" id="3.20.20.70">
    <property type="entry name" value="Aldolase class I"/>
    <property type="match status" value="1"/>
</dbReference>